<comment type="caution">
    <text evidence="1">The sequence shown here is derived from an EMBL/GenBank/DDBJ whole genome shotgun (WGS) entry which is preliminary data.</text>
</comment>
<organism evidence="1 2">
    <name type="scientific">Wickerhamomyces pijperi</name>
    <name type="common">Yeast</name>
    <name type="synonym">Pichia pijperi</name>
    <dbReference type="NCBI Taxonomy" id="599730"/>
    <lineage>
        <taxon>Eukaryota</taxon>
        <taxon>Fungi</taxon>
        <taxon>Dikarya</taxon>
        <taxon>Ascomycota</taxon>
        <taxon>Saccharomycotina</taxon>
        <taxon>Saccharomycetes</taxon>
        <taxon>Phaffomycetales</taxon>
        <taxon>Wickerhamomycetaceae</taxon>
        <taxon>Wickerhamomyces</taxon>
    </lineage>
</organism>
<dbReference type="EMBL" id="JAEUBG010005382">
    <property type="protein sequence ID" value="KAH3675625.1"/>
    <property type="molecule type" value="Genomic_DNA"/>
</dbReference>
<sequence length="226" mass="26288">MYSNNIGTLDQLPNELVSEVLDFTYKGSFNHFSYIYSTVPSFQRFLRFDSQLVILTNCVQFLNKDQRLSCILNNHTGTKNSNLVIDLHSANMDSTFNIDQHRHASFIFVIYNTETLEKEFQQEKIATSSCYTNSFRCRDESDIITLKPQWEKSMSDIVSELHYLNVHYEAVLIGEEFQFDSDLISKSLCQKRSKRLCDGVRYIQKNLDVTVLCDSWGRTSKQLVIN</sequence>
<reference evidence="1" key="2">
    <citation type="submission" date="2021-01" db="EMBL/GenBank/DDBJ databases">
        <authorList>
            <person name="Schikora-Tamarit M.A."/>
        </authorList>
    </citation>
    <scope>NUCLEOTIDE SEQUENCE</scope>
    <source>
        <strain evidence="1">CBS2887</strain>
    </source>
</reference>
<accession>A0A9P8PQ30</accession>
<name>A0A9P8PQ30_WICPI</name>
<dbReference type="AlphaFoldDB" id="A0A9P8PQ30"/>
<protein>
    <submittedName>
        <fullName evidence="1">Uncharacterized protein</fullName>
    </submittedName>
</protein>
<reference evidence="1" key="1">
    <citation type="journal article" date="2021" name="Open Biol.">
        <title>Shared evolutionary footprints suggest mitochondrial oxidative damage underlies multiple complex I losses in fungi.</title>
        <authorList>
            <person name="Schikora-Tamarit M.A."/>
            <person name="Marcet-Houben M."/>
            <person name="Nosek J."/>
            <person name="Gabaldon T."/>
        </authorList>
    </citation>
    <scope>NUCLEOTIDE SEQUENCE</scope>
    <source>
        <strain evidence="1">CBS2887</strain>
    </source>
</reference>
<evidence type="ECO:0000313" key="2">
    <source>
        <dbReference type="Proteomes" id="UP000774326"/>
    </source>
</evidence>
<evidence type="ECO:0000313" key="1">
    <source>
        <dbReference type="EMBL" id="KAH3675625.1"/>
    </source>
</evidence>
<gene>
    <name evidence="1" type="ORF">WICPIJ_009317</name>
</gene>
<dbReference type="Proteomes" id="UP000774326">
    <property type="component" value="Unassembled WGS sequence"/>
</dbReference>
<proteinExistence type="predicted"/>
<keyword evidence="2" id="KW-1185">Reference proteome</keyword>